<dbReference type="Pfam" id="PF20254">
    <property type="entry name" value="DMFA2_C"/>
    <property type="match status" value="1"/>
</dbReference>
<sequence length="68" mass="7715">MIADEDVHTEGVSALAPYRVIVTGTHPEYRSTAMLDALETWLRQGGRLLYLGGNGFYWRVAFSTFHRI</sequence>
<keyword evidence="3" id="KW-1185">Reference proteome</keyword>
<dbReference type="PATRIC" id="fig|1429438.4.peg.8370"/>
<feature type="domain" description="N,N-dimethylformamidase beta subunit-like C-terminal" evidence="1">
    <location>
        <begin position="2"/>
        <end position="63"/>
    </location>
</feature>
<evidence type="ECO:0000313" key="3">
    <source>
        <dbReference type="Proteomes" id="UP000019141"/>
    </source>
</evidence>
<comment type="caution">
    <text evidence="2">The sequence shown here is derived from an EMBL/GenBank/DDBJ whole genome shotgun (WGS) entry which is preliminary data.</text>
</comment>
<organism evidence="2 3">
    <name type="scientific">Entotheonella factor</name>
    <dbReference type="NCBI Taxonomy" id="1429438"/>
    <lineage>
        <taxon>Bacteria</taxon>
        <taxon>Pseudomonadati</taxon>
        <taxon>Nitrospinota/Tectimicrobiota group</taxon>
        <taxon>Candidatus Tectimicrobiota</taxon>
        <taxon>Candidatus Entotheonellia</taxon>
        <taxon>Candidatus Entotheonellales</taxon>
        <taxon>Candidatus Entotheonellaceae</taxon>
        <taxon>Candidatus Entotheonella</taxon>
    </lineage>
</organism>
<protein>
    <recommendedName>
        <fullName evidence="1">N,N-dimethylformamidase beta subunit-like C-terminal domain-containing protein</fullName>
    </recommendedName>
</protein>
<dbReference type="InterPro" id="IPR046540">
    <property type="entry name" value="DMFA2_C"/>
</dbReference>
<proteinExistence type="predicted"/>
<accession>W4L2W9</accession>
<gene>
    <name evidence="2" type="ORF">ETSY1_45655</name>
</gene>
<dbReference type="HOGENOM" id="CLU_2786121_0_0_7"/>
<reference evidence="2 3" key="1">
    <citation type="journal article" date="2014" name="Nature">
        <title>An environmental bacterial taxon with a large and distinct metabolic repertoire.</title>
        <authorList>
            <person name="Wilson M.C."/>
            <person name="Mori T."/>
            <person name="Ruckert C."/>
            <person name="Uria A.R."/>
            <person name="Helf M.J."/>
            <person name="Takada K."/>
            <person name="Gernert C."/>
            <person name="Steffens U.A."/>
            <person name="Heycke N."/>
            <person name="Schmitt S."/>
            <person name="Rinke C."/>
            <person name="Helfrich E.J."/>
            <person name="Brachmann A.O."/>
            <person name="Gurgui C."/>
            <person name="Wakimoto T."/>
            <person name="Kracht M."/>
            <person name="Crusemann M."/>
            <person name="Hentschel U."/>
            <person name="Abe I."/>
            <person name="Matsunaga S."/>
            <person name="Kalinowski J."/>
            <person name="Takeyama H."/>
            <person name="Piel J."/>
        </authorList>
    </citation>
    <scope>NUCLEOTIDE SEQUENCE [LARGE SCALE GENOMIC DNA]</scope>
    <source>
        <strain evidence="3">TSY1</strain>
    </source>
</reference>
<dbReference type="AlphaFoldDB" id="W4L2W9"/>
<name>W4L2W9_ENTF1</name>
<dbReference type="Proteomes" id="UP000019141">
    <property type="component" value="Unassembled WGS sequence"/>
</dbReference>
<dbReference type="EMBL" id="AZHW01001740">
    <property type="protein sequence ID" value="ETW92015.1"/>
    <property type="molecule type" value="Genomic_DNA"/>
</dbReference>
<evidence type="ECO:0000313" key="2">
    <source>
        <dbReference type="EMBL" id="ETW92015.1"/>
    </source>
</evidence>
<evidence type="ECO:0000259" key="1">
    <source>
        <dbReference type="Pfam" id="PF20254"/>
    </source>
</evidence>